<evidence type="ECO:0000256" key="2">
    <source>
        <dbReference type="SAM" id="SignalP"/>
    </source>
</evidence>
<dbReference type="Proteomes" id="UP000694844">
    <property type="component" value="Chromosome 7"/>
</dbReference>
<sequence length="497" mass="56066">MRTNTFLFTVLVISIPYSLSADSFTFSNYYHDHMVLQKSSTGTTIWGQSSKVNDVVHIQIDNKEVAQTTVSSHHIWEAKFTSPSDNAPHTVSAVSSLGTIHISDVLFGDVWVCSGQSNMEFNLHGVLNATAEFADSANYPNIRFLHVHRQYSASPLTDIDSVDAVWNTPSEKSLSSFSAVCWLYGKYLSQQFNYPIGLVETNWGGTRIEAWSSPDAVRRCAAFGRKRNQYSQSQLYNAMIYPLLRNTIKGVIWYQGESNAAHAYKYSCQFLEMIMDWRTKFNTASLGTTSSSFPFGFVQLAPWREGEANLGFPQLRWSQTSNIGYVPNGLMHNVFMAVAMDLPDFHSPYGNIHPRYKHEVAYRLYLGALGVAYHETDVDFEGPFPTSATIDKSTNIITVEYDRGLHPIEVRSYNGFEVCCVNQTTTFCNAFDTHWINVTMTSHSFASISLDVSSCSHENHVTQVRYAWRESPCAFKQCAVYGKMNDLPGPPFTYYVH</sequence>
<gene>
    <name evidence="5" type="primary">LOC111103198</name>
</gene>
<dbReference type="Gene3D" id="3.40.50.1110">
    <property type="entry name" value="SGNH hydrolase"/>
    <property type="match status" value="1"/>
</dbReference>
<keyword evidence="1" id="KW-0378">Hydrolase</keyword>
<feature type="signal peptide" evidence="2">
    <location>
        <begin position="1"/>
        <end position="20"/>
    </location>
</feature>
<dbReference type="Pfam" id="PF03629">
    <property type="entry name" value="SASA"/>
    <property type="match status" value="1"/>
</dbReference>
<evidence type="ECO:0000259" key="3">
    <source>
        <dbReference type="Pfam" id="PF03629"/>
    </source>
</evidence>
<accession>A0A8B8AKA9</accession>
<dbReference type="RefSeq" id="XP_022291982.1">
    <property type="nucleotide sequence ID" value="XM_022436274.1"/>
</dbReference>
<dbReference type="PANTHER" id="PTHR22901:SF0">
    <property type="entry name" value="SIALATE O-ACETYLESTERASE"/>
    <property type="match status" value="1"/>
</dbReference>
<evidence type="ECO:0000256" key="1">
    <source>
        <dbReference type="ARBA" id="ARBA00022801"/>
    </source>
</evidence>
<dbReference type="GO" id="GO:0005975">
    <property type="term" value="P:carbohydrate metabolic process"/>
    <property type="evidence" value="ECO:0007669"/>
    <property type="project" value="TreeGrafter"/>
</dbReference>
<name>A0A8B8AKA9_CRAVI</name>
<proteinExistence type="predicted"/>
<dbReference type="AlphaFoldDB" id="A0A8B8AKA9"/>
<dbReference type="KEGG" id="cvn:111103198"/>
<evidence type="ECO:0000313" key="4">
    <source>
        <dbReference type="Proteomes" id="UP000694844"/>
    </source>
</evidence>
<feature type="domain" description="Sialate O-acetylesterase" evidence="3">
    <location>
        <begin position="109"/>
        <end position="286"/>
    </location>
</feature>
<dbReference type="PANTHER" id="PTHR22901">
    <property type="entry name" value="SIALATE O-ACETYLESTERASE"/>
    <property type="match status" value="1"/>
</dbReference>
<dbReference type="GeneID" id="111103198"/>
<keyword evidence="2" id="KW-0732">Signal</keyword>
<dbReference type="OrthoDB" id="42638at2759"/>
<reference evidence="5" key="1">
    <citation type="submission" date="2025-08" db="UniProtKB">
        <authorList>
            <consortium name="RefSeq"/>
        </authorList>
    </citation>
    <scope>IDENTIFICATION</scope>
    <source>
        <tissue evidence="5">Whole sample</tissue>
    </source>
</reference>
<dbReference type="InterPro" id="IPR036514">
    <property type="entry name" value="SGNH_hydro_sf"/>
</dbReference>
<dbReference type="GO" id="GO:0001681">
    <property type="term" value="F:sialate O-acetylesterase activity"/>
    <property type="evidence" value="ECO:0007669"/>
    <property type="project" value="InterPro"/>
</dbReference>
<organism evidence="4 5">
    <name type="scientific">Crassostrea virginica</name>
    <name type="common">Eastern oyster</name>
    <dbReference type="NCBI Taxonomy" id="6565"/>
    <lineage>
        <taxon>Eukaryota</taxon>
        <taxon>Metazoa</taxon>
        <taxon>Spiralia</taxon>
        <taxon>Lophotrochozoa</taxon>
        <taxon>Mollusca</taxon>
        <taxon>Bivalvia</taxon>
        <taxon>Autobranchia</taxon>
        <taxon>Pteriomorphia</taxon>
        <taxon>Ostreida</taxon>
        <taxon>Ostreoidea</taxon>
        <taxon>Ostreidae</taxon>
        <taxon>Crassostrea</taxon>
    </lineage>
</organism>
<feature type="chain" id="PRO_5034510007" evidence="2">
    <location>
        <begin position="21"/>
        <end position="497"/>
    </location>
</feature>
<evidence type="ECO:0000313" key="5">
    <source>
        <dbReference type="RefSeq" id="XP_022291982.1"/>
    </source>
</evidence>
<keyword evidence="4" id="KW-1185">Reference proteome</keyword>
<dbReference type="InterPro" id="IPR005181">
    <property type="entry name" value="SASA"/>
</dbReference>
<dbReference type="SUPFAM" id="SSF52266">
    <property type="entry name" value="SGNH hydrolase"/>
    <property type="match status" value="1"/>
</dbReference>
<protein>
    <submittedName>
        <fullName evidence="5">Sialate O-acetylesterase-like</fullName>
    </submittedName>
</protein>
<dbReference type="InterPro" id="IPR039329">
    <property type="entry name" value="SIAE"/>
</dbReference>